<feature type="domain" description="GIY-YIG" evidence="1">
    <location>
        <begin position="43"/>
        <end position="119"/>
    </location>
</feature>
<dbReference type="PROSITE" id="PS50164">
    <property type="entry name" value="GIY_YIG"/>
    <property type="match status" value="1"/>
</dbReference>
<accession>A0ABS4RB94</accession>
<organism evidence="2 3">
    <name type="scientific">Cytobacillus eiseniae</name>
    <dbReference type="NCBI Taxonomy" id="762947"/>
    <lineage>
        <taxon>Bacteria</taxon>
        <taxon>Bacillati</taxon>
        <taxon>Bacillota</taxon>
        <taxon>Bacilli</taxon>
        <taxon>Bacillales</taxon>
        <taxon>Bacillaceae</taxon>
        <taxon>Cytobacillus</taxon>
    </lineage>
</organism>
<keyword evidence="3" id="KW-1185">Reference proteome</keyword>
<proteinExistence type="predicted"/>
<dbReference type="SMART" id="SM00465">
    <property type="entry name" value="GIYc"/>
    <property type="match status" value="1"/>
</dbReference>
<gene>
    <name evidence="2" type="ORF">J2Z40_000162</name>
</gene>
<dbReference type="InterPro" id="IPR000305">
    <property type="entry name" value="GIY-YIG_endonuc"/>
</dbReference>
<evidence type="ECO:0000313" key="3">
    <source>
        <dbReference type="Proteomes" id="UP001519293"/>
    </source>
</evidence>
<dbReference type="CDD" id="cd10434">
    <property type="entry name" value="GIY-YIG_UvrC_Cho"/>
    <property type="match status" value="1"/>
</dbReference>
<name>A0ABS4RB94_9BACI</name>
<dbReference type="RefSeq" id="WP_066394727.1">
    <property type="nucleotide sequence ID" value="NZ_JAGIKZ010000001.1"/>
</dbReference>
<dbReference type="SUPFAM" id="SSF82771">
    <property type="entry name" value="GIY-YIG endonuclease"/>
    <property type="match status" value="1"/>
</dbReference>
<dbReference type="Proteomes" id="UP001519293">
    <property type="component" value="Unassembled WGS sequence"/>
</dbReference>
<dbReference type="Pfam" id="PF01541">
    <property type="entry name" value="GIY-YIG"/>
    <property type="match status" value="1"/>
</dbReference>
<sequence>MIKIEIPSPDVVITKKRNQLGETSGSELSSVYGFIDYHLIPRDKGGLILFYNQKEELLFVGKARKLRPRVKKHFEDTVSPILKHRDEVTKIAVCLIEDPMDREIYETYIINKLKAKYNIDKVFYR</sequence>
<dbReference type="InterPro" id="IPR035901">
    <property type="entry name" value="GIY-YIG_endonuc_sf"/>
</dbReference>
<protein>
    <recommendedName>
        <fullName evidence="1">GIY-YIG domain-containing protein</fullName>
    </recommendedName>
</protein>
<dbReference type="InterPro" id="IPR047296">
    <property type="entry name" value="GIY-YIG_UvrC_Cho"/>
</dbReference>
<evidence type="ECO:0000313" key="2">
    <source>
        <dbReference type="EMBL" id="MBP2239609.1"/>
    </source>
</evidence>
<dbReference type="Gene3D" id="3.40.1440.10">
    <property type="entry name" value="GIY-YIG endonuclease"/>
    <property type="match status" value="1"/>
</dbReference>
<evidence type="ECO:0000259" key="1">
    <source>
        <dbReference type="PROSITE" id="PS50164"/>
    </source>
</evidence>
<comment type="caution">
    <text evidence="2">The sequence shown here is derived from an EMBL/GenBank/DDBJ whole genome shotgun (WGS) entry which is preliminary data.</text>
</comment>
<dbReference type="EMBL" id="JAGIKZ010000001">
    <property type="protein sequence ID" value="MBP2239609.1"/>
    <property type="molecule type" value="Genomic_DNA"/>
</dbReference>
<dbReference type="InterPro" id="IPR014527">
    <property type="entry name" value="UCP026568_excinuclease"/>
</dbReference>
<reference evidence="2 3" key="1">
    <citation type="submission" date="2021-03" db="EMBL/GenBank/DDBJ databases">
        <title>Genomic Encyclopedia of Type Strains, Phase IV (KMG-IV): sequencing the most valuable type-strain genomes for metagenomic binning, comparative biology and taxonomic classification.</title>
        <authorList>
            <person name="Goeker M."/>
        </authorList>
    </citation>
    <scope>NUCLEOTIDE SEQUENCE [LARGE SCALE GENOMIC DNA]</scope>
    <source>
        <strain evidence="2 3">DSM 26675</strain>
    </source>
</reference>
<dbReference type="PIRSF" id="PIRSF026568">
    <property type="entry name" value="UCP026568"/>
    <property type="match status" value="1"/>
</dbReference>